<feature type="transmembrane region" description="Helical" evidence="1">
    <location>
        <begin position="6"/>
        <end position="24"/>
    </location>
</feature>
<keyword evidence="1" id="KW-0472">Membrane</keyword>
<dbReference type="AlphaFoldDB" id="A0A2P2IMX4"/>
<name>A0A2P2IMX4_RHIMU</name>
<proteinExistence type="predicted"/>
<evidence type="ECO:0000313" key="2">
    <source>
        <dbReference type="EMBL" id="MBW82572.1"/>
    </source>
</evidence>
<dbReference type="EMBL" id="GGEC01002089">
    <property type="protein sequence ID" value="MBW82572.1"/>
    <property type="molecule type" value="Transcribed_RNA"/>
</dbReference>
<accession>A0A2P2IMX4</accession>
<keyword evidence="1" id="KW-0812">Transmembrane</keyword>
<evidence type="ECO:0000256" key="1">
    <source>
        <dbReference type="SAM" id="Phobius"/>
    </source>
</evidence>
<protein>
    <submittedName>
        <fullName evidence="2">Uncharacterized protein</fullName>
    </submittedName>
</protein>
<sequence>MLRDAMLILFSAICLSLIELLSMLQKRIEYSGNIFGTS</sequence>
<keyword evidence="1" id="KW-1133">Transmembrane helix</keyword>
<organism evidence="2">
    <name type="scientific">Rhizophora mucronata</name>
    <name type="common">Asiatic mangrove</name>
    <dbReference type="NCBI Taxonomy" id="61149"/>
    <lineage>
        <taxon>Eukaryota</taxon>
        <taxon>Viridiplantae</taxon>
        <taxon>Streptophyta</taxon>
        <taxon>Embryophyta</taxon>
        <taxon>Tracheophyta</taxon>
        <taxon>Spermatophyta</taxon>
        <taxon>Magnoliopsida</taxon>
        <taxon>eudicotyledons</taxon>
        <taxon>Gunneridae</taxon>
        <taxon>Pentapetalae</taxon>
        <taxon>rosids</taxon>
        <taxon>fabids</taxon>
        <taxon>Malpighiales</taxon>
        <taxon>Rhizophoraceae</taxon>
        <taxon>Rhizophora</taxon>
    </lineage>
</organism>
<reference evidence="2" key="1">
    <citation type="submission" date="2018-02" db="EMBL/GenBank/DDBJ databases">
        <title>Rhizophora mucronata_Transcriptome.</title>
        <authorList>
            <person name="Meera S.P."/>
            <person name="Sreeshan A."/>
            <person name="Augustine A."/>
        </authorList>
    </citation>
    <scope>NUCLEOTIDE SEQUENCE</scope>
    <source>
        <tissue evidence="2">Leaf</tissue>
    </source>
</reference>